<accession>A0A6J6A1V0</accession>
<proteinExistence type="predicted"/>
<gene>
    <name evidence="1" type="ORF">UFOPK3547_01565</name>
</gene>
<evidence type="ECO:0000313" key="1">
    <source>
        <dbReference type="EMBL" id="CAB4347070.1"/>
    </source>
</evidence>
<name>A0A6J6A1V0_9ZZZZ</name>
<dbReference type="AlphaFoldDB" id="A0A6J6A1V0"/>
<protein>
    <submittedName>
        <fullName evidence="1">Unannotated protein</fullName>
    </submittedName>
</protein>
<dbReference type="EMBL" id="CAESAN010000172">
    <property type="protein sequence ID" value="CAB4347070.1"/>
    <property type="molecule type" value="Genomic_DNA"/>
</dbReference>
<reference evidence="1" key="1">
    <citation type="submission" date="2020-05" db="EMBL/GenBank/DDBJ databases">
        <authorList>
            <person name="Chiriac C."/>
            <person name="Salcher M."/>
            <person name="Ghai R."/>
            <person name="Kavagutti S V."/>
        </authorList>
    </citation>
    <scope>NUCLEOTIDE SEQUENCE</scope>
</reference>
<sequence>MDLVDLVALNAKCGGALFNNHLHLAKARCLRDHLGAHPLVEGEDAGIAILHVAQEVGGVNKLRETV</sequence>
<organism evidence="1">
    <name type="scientific">freshwater metagenome</name>
    <dbReference type="NCBI Taxonomy" id="449393"/>
    <lineage>
        <taxon>unclassified sequences</taxon>
        <taxon>metagenomes</taxon>
        <taxon>ecological metagenomes</taxon>
    </lineage>
</organism>